<feature type="compositionally biased region" description="Polar residues" evidence="2">
    <location>
        <begin position="1761"/>
        <end position="1770"/>
    </location>
</feature>
<feature type="region of interest" description="Disordered" evidence="2">
    <location>
        <begin position="1752"/>
        <end position="1783"/>
    </location>
</feature>
<gene>
    <name evidence="3" type="ORF">CGC21_8515</name>
</gene>
<feature type="region of interest" description="Disordered" evidence="2">
    <location>
        <begin position="1684"/>
        <end position="1703"/>
    </location>
</feature>
<organism evidence="3 4">
    <name type="scientific">Leishmania donovani</name>
    <dbReference type="NCBI Taxonomy" id="5661"/>
    <lineage>
        <taxon>Eukaryota</taxon>
        <taxon>Discoba</taxon>
        <taxon>Euglenozoa</taxon>
        <taxon>Kinetoplastea</taxon>
        <taxon>Metakinetoplastina</taxon>
        <taxon>Trypanosomatida</taxon>
        <taxon>Trypanosomatidae</taxon>
        <taxon>Leishmaniinae</taxon>
        <taxon>Leishmania</taxon>
    </lineage>
</organism>
<feature type="region of interest" description="Disordered" evidence="2">
    <location>
        <begin position="477"/>
        <end position="557"/>
    </location>
</feature>
<feature type="coiled-coil region" evidence="1">
    <location>
        <begin position="1040"/>
        <end position="1085"/>
    </location>
</feature>
<accession>A0A504WZD9</accession>
<feature type="region of interest" description="Disordered" evidence="2">
    <location>
        <begin position="1267"/>
        <end position="1410"/>
    </location>
</feature>
<sequence length="2070" mass="219456">MGCHTSRTFCTDAHDTAAATGAATQLSTYAGAPLDAVVAYERAALRLSHDLSHLRRSAETTTEIALVRSIASAPTGRNGPATASQPPRRPLLRACIDVQKALRRQHEQRRHHRHMYKDKEVVTVETAYQDGVPVLLQELAWEWCSSAAGERQGRASNAGRPPALSAEQMAAWKTRTAQLLYAYVSSRRYKKALRRARKAAATGARVRHPAAASAVRRGDEVRSDGEHGAPEPLVFRTLFKSYAELGRSLTTSHSAAVGAAARSSSAVNSRNTVTPSMWCAVLCRFVSALPEPLMPSLCSRRLEPFAGALPSRSAAATTPTSTSHAAYAAVRRVVSESFISTDVVAYITFCYILDLVHEHRAELTGDEVEAVAKAIVREPSLAQTTREVAHACDPEARMFWPPRTSVASSSTAASAAAMAREKVPGEDGRRSVKSIKDGSGWKGVAAAGGGETGTHSQLAAAKPAVCADVEVAKTPTPWTAPAAAGGGMRRPPTSSSSATGSEEDDSESDRHSPAAAARTIPAAAQPTEDMHRASPVPKQGSSKAKAAAGSHLQPDRKERIMASSEVPFLKGTSSVGESSSSVVSEHRRYVAQRSAKQLLSPSGDENVQRPSVLASRPDLTALSMSRLNSALYPSALEDPAALEAEAEGLRCALQRFSESSLSATASIRSHDDGDGIHSRSPSGESGSPQGGTSTDNVSASLAPVPPRPPRLSSSHRVTLTPTSFQRDERHLLPKCGGAATPTPAVALLPPPLAQRSAAPLPATAFRAQAEQPLLTALMVAKQRFLAALKMSPARGTATALSPPQTAEVVDRTAADGKGCSGSFVDRRLENVMACAREMGWTSPESLIESLKAAQWHSHGKTPAITGAEAAALSTSHVPALKSDALSSSCDWHALPRLPQPRAEAPHQAKKGAAVSGANSSITECCSGHGPVSQRPHTPHQGTDACHAFPSSRTESADSAMRVKATCELRSGGAAHPGLPGESLLSPPAAESSRVAGTGHAYLPAPLQGHEGLVSSGLTNPLTKPTMPASATAGAAAAQPLIELEQELTKLRHLVRTLESKQFVHAHQSSAQASELQAQCAELQHQQLAQAKQLRLARARLMSVGNELEDLRYVKTHLQLQLTVDDQKLIEKTTDSAADDFGTYPALQHQTSNACNRIGGMGSSSADDPQTSLPLCDIPWNRLCDASAHSSPLRRHYHADEVPPSSSVVTAAPSTAASHRYQQLAAQHLYGAASSIPAAVLAPSSITPATGGSGTAVRTVPFSKLRYTDSRGHPLPSAHEGGSLLHGVKRGGGSGGPALDNPAVGSSAQRGAATEGRTESNELSAPSTSAVPTGEALRSSSVQGLGDGHSTSAMKRSASACEASQLSPTQSRSSTAAPSSNATVTVTADDWPRSRGTPATSTAGKHPQPPRTAHWAVKLIEDFVTQVAVQQESAATALTIMPFYSAASALGRRATAGGRDATTTTTVADLTATFLSSRYGALQWRPILHEFAACLHRYRILSPTCAVFREYFIHVDAENLADFHLFCRLYAAGDIQHCSTVETRRVALATAAAATVHTIVSRRYIDEREVGDRLQRMLQYVVLIDCAPCIVVGADGGAASRAASGVVSMSRQPRVRVQYRYAREPPARAKWVPQRRHLTADEIRRAAEGVDLQRVSFDREGRVDAYALLQATLEAVKLVCCSRHPSPARRDEDAGHVDDGDGVVKRIENAPGRSQHLQQQYRPVKNTARSPQLLRELVPPPSQAYMYPLEEVNLSPPRPQHRSSVQRPTQPESEDDDSAEARCMTQTSAAAAAVAVILVHCTSAHLPDNEHLRSHHAGEWRQQRGALHGNQLWVEAQQEAAAASQRRDSCWRDHYPRIYPRVQLTPSPRKPTNGACAAHAAFALSSSPVDATSDSIDAELRRRQARGRGGDLIEPRQMMANSVDLLSRARLADGLQLPRPFSPVDPPASTVTHPSRIHSAAARSSSSAAPAARAIRADDCTTASSSLAALSPRTMPSSTAAKVGVASAGPHASHEDAAAMASNTVLLTDEERAMLYQLEIALDRLDTQHQRNHVTIASTAVAGATAARKAY</sequence>
<dbReference type="VEuPathDB" id="TriTrypDB:LdCL_250014200"/>
<feature type="compositionally biased region" description="Low complexity" evidence="2">
    <location>
        <begin position="513"/>
        <end position="526"/>
    </location>
</feature>
<protein>
    <submittedName>
        <fullName evidence="3">Uncharacterized protein</fullName>
    </submittedName>
</protein>
<evidence type="ECO:0000313" key="3">
    <source>
        <dbReference type="EMBL" id="TPP40705.1"/>
    </source>
</evidence>
<feature type="compositionally biased region" description="Basic and acidic residues" evidence="2">
    <location>
        <begin position="216"/>
        <end position="228"/>
    </location>
</feature>
<feature type="region of interest" description="Disordered" evidence="2">
    <location>
        <begin position="663"/>
        <end position="723"/>
    </location>
</feature>
<dbReference type="VEuPathDB" id="TriTrypDB:LDHU3_25.1130"/>
<dbReference type="EMBL" id="RHLC01000018">
    <property type="protein sequence ID" value="TPP40705.1"/>
    <property type="molecule type" value="Genomic_DNA"/>
</dbReference>
<keyword evidence="1" id="KW-0175">Coiled coil</keyword>
<proteinExistence type="predicted"/>
<feature type="region of interest" description="Disordered" evidence="2">
    <location>
        <begin position="411"/>
        <end position="454"/>
    </location>
</feature>
<evidence type="ECO:0000256" key="1">
    <source>
        <dbReference type="SAM" id="Coils"/>
    </source>
</evidence>
<feature type="compositionally biased region" description="Basic and acidic residues" evidence="2">
    <location>
        <begin position="668"/>
        <end position="677"/>
    </location>
</feature>
<feature type="region of interest" description="Disordered" evidence="2">
    <location>
        <begin position="1708"/>
        <end position="1730"/>
    </location>
</feature>
<feature type="compositionally biased region" description="Polar residues" evidence="2">
    <location>
        <begin position="1337"/>
        <end position="1353"/>
    </location>
</feature>
<feature type="compositionally biased region" description="Polar residues" evidence="2">
    <location>
        <begin position="1320"/>
        <end position="1330"/>
    </location>
</feature>
<name>A0A504WZD9_LEIDO</name>
<dbReference type="VEuPathDB" id="TriTrypDB:LdBPK_250880.1"/>
<feature type="compositionally biased region" description="Basic and acidic residues" evidence="2">
    <location>
        <begin position="419"/>
        <end position="436"/>
    </location>
</feature>
<feature type="compositionally biased region" description="Basic and acidic residues" evidence="2">
    <location>
        <begin position="1687"/>
        <end position="1703"/>
    </location>
</feature>
<dbReference type="VEuPathDB" id="TriTrypDB:LdBPK_250890.1"/>
<evidence type="ECO:0000256" key="2">
    <source>
        <dbReference type="SAM" id="MobiDB-lite"/>
    </source>
</evidence>
<feature type="compositionally biased region" description="Polar residues" evidence="2">
    <location>
        <begin position="1361"/>
        <end position="1385"/>
    </location>
</feature>
<reference evidence="4" key="1">
    <citation type="submission" date="2019-02" db="EMBL/GenBank/DDBJ databases">
        <title>FDA dAtabase for Regulatory Grade micrObial Sequences (FDA-ARGOS): Supporting development and validation of Infectious Disease Dx tests.</title>
        <authorList>
            <person name="Duncan R."/>
            <person name="Fisher C."/>
            <person name="Tallon L."/>
            <person name="Sadzewicz L."/>
            <person name="Sengamalay N."/>
            <person name="Ott S."/>
            <person name="Godinez A."/>
            <person name="Nagaraj S."/>
            <person name="Vavikolanu K."/>
            <person name="Nadendla S."/>
            <person name="Aluvathingal J."/>
            <person name="Sichtig H."/>
        </authorList>
    </citation>
    <scope>NUCLEOTIDE SEQUENCE [LARGE SCALE GENOMIC DNA]</scope>
    <source>
        <strain evidence="4">FDAARGOS_361</strain>
    </source>
</reference>
<feature type="region of interest" description="Disordered" evidence="2">
    <location>
        <begin position="926"/>
        <end position="950"/>
    </location>
</feature>
<dbReference type="VEuPathDB" id="TriTrypDB:LDHU3_25.1120"/>
<feature type="compositionally biased region" description="Low complexity" evidence="2">
    <location>
        <begin position="678"/>
        <end position="702"/>
    </location>
</feature>
<feature type="compositionally biased region" description="Low complexity" evidence="2">
    <location>
        <begin position="540"/>
        <end position="550"/>
    </location>
</feature>
<feature type="compositionally biased region" description="Low complexity" evidence="2">
    <location>
        <begin position="477"/>
        <end position="500"/>
    </location>
</feature>
<dbReference type="Proteomes" id="UP000318447">
    <property type="component" value="Unassembled WGS sequence"/>
</dbReference>
<feature type="region of interest" description="Disordered" evidence="2">
    <location>
        <begin position="200"/>
        <end position="228"/>
    </location>
</feature>
<comment type="caution">
    <text evidence="3">The sequence shown here is derived from an EMBL/GenBank/DDBJ whole genome shotgun (WGS) entry which is preliminary data.</text>
</comment>
<dbReference type="VEuPathDB" id="TriTrypDB:LdCL_250014100"/>
<evidence type="ECO:0000313" key="4">
    <source>
        <dbReference type="Proteomes" id="UP000318447"/>
    </source>
</evidence>